<reference evidence="1 2" key="1">
    <citation type="submission" date="2014-02" db="EMBL/GenBank/DDBJ databases">
        <title>Plasmidome dynamics in the species complex Clostridium novyi sensu lato converts strains of independent lineages into distinctly different pathogens.</title>
        <authorList>
            <person name="Skarin H."/>
            <person name="Segerman B."/>
        </authorList>
    </citation>
    <scope>NUCLEOTIDE SEQUENCE [LARGE SCALE GENOMIC DNA]</scope>
    <source>
        <strain evidence="1 2">ATCC 27606</strain>
    </source>
</reference>
<organism evidence="1 2">
    <name type="scientific">Clostridium novyi B str. ATCC 27606</name>
    <dbReference type="NCBI Taxonomy" id="1443123"/>
    <lineage>
        <taxon>Bacteria</taxon>
        <taxon>Bacillati</taxon>
        <taxon>Bacillota</taxon>
        <taxon>Clostridia</taxon>
        <taxon>Eubacteriales</taxon>
        <taxon>Clostridiaceae</taxon>
        <taxon>Clostridium</taxon>
    </lineage>
</organism>
<sequence>MAKYRKKPVVIEAIKTELGMCTKKIEEFVDKEYLQIVKGNAFIKTLEGSMEVTPGDYIIKGVNGEFYPCKPDIFEKTYESVK</sequence>
<protein>
    <recommendedName>
        <fullName evidence="3">Phage protein</fullName>
    </recommendedName>
</protein>
<gene>
    <name evidence="1" type="ORF">Z959_08360</name>
</gene>
<proteinExistence type="predicted"/>
<evidence type="ECO:0000313" key="1">
    <source>
        <dbReference type="EMBL" id="KEI16842.1"/>
    </source>
</evidence>
<name>A0AA40M5W3_CLONO</name>
<comment type="caution">
    <text evidence="1">The sequence shown here is derived from an EMBL/GenBank/DDBJ whole genome shotgun (WGS) entry which is preliminary data.</text>
</comment>
<keyword evidence="2" id="KW-1185">Reference proteome</keyword>
<dbReference type="RefSeq" id="WP_039218416.1">
    <property type="nucleotide sequence ID" value="NZ_JENW01000041.1"/>
</dbReference>
<accession>A0AA40M5W3</accession>
<evidence type="ECO:0000313" key="2">
    <source>
        <dbReference type="Proteomes" id="UP000027770"/>
    </source>
</evidence>
<evidence type="ECO:0008006" key="3">
    <source>
        <dbReference type="Google" id="ProtNLM"/>
    </source>
</evidence>
<dbReference type="AlphaFoldDB" id="A0AA40M5W3"/>
<dbReference type="Proteomes" id="UP000027770">
    <property type="component" value="Unassembled WGS sequence"/>
</dbReference>
<dbReference type="EMBL" id="JENW01000041">
    <property type="protein sequence ID" value="KEI16842.1"/>
    <property type="molecule type" value="Genomic_DNA"/>
</dbReference>